<dbReference type="EMBL" id="JAGGCK010000038">
    <property type="protein sequence ID" value="MBO8017310.1"/>
    <property type="molecule type" value="Genomic_DNA"/>
</dbReference>
<dbReference type="Pfam" id="PF07602">
    <property type="entry name" value="DUF1565"/>
    <property type="match status" value="1"/>
</dbReference>
<organism evidence="2 3">
    <name type="scientific">Leptospira interrogans serovar Icterohaemorrhagiae</name>
    <dbReference type="NCBI Taxonomy" id="90062"/>
    <lineage>
        <taxon>Bacteria</taxon>
        <taxon>Pseudomonadati</taxon>
        <taxon>Spirochaetota</taxon>
        <taxon>Spirochaetia</taxon>
        <taxon>Leptospirales</taxon>
        <taxon>Leptospiraceae</taxon>
        <taxon>Leptospira</taxon>
    </lineage>
</organism>
<evidence type="ECO:0000259" key="1">
    <source>
        <dbReference type="Pfam" id="PF07602"/>
    </source>
</evidence>
<protein>
    <submittedName>
        <fullName evidence="2">DUF1565 domain-containing protein</fullName>
    </submittedName>
</protein>
<dbReference type="InterPro" id="IPR011459">
    <property type="entry name" value="DUF1565"/>
</dbReference>
<accession>A0AAW4K1V0</accession>
<gene>
    <name evidence="2" type="ORF">J6377_16180</name>
</gene>
<name>A0AAW4K1V0_LEPIR</name>
<reference evidence="2" key="1">
    <citation type="submission" date="2021-03" db="EMBL/GenBank/DDBJ databases">
        <title>Comparative genomic analysis of European sttrains of Leptospira interrogans serovars Copenhageni and Icterohaemorrhagiae.</title>
        <authorList>
            <person name="Arent Z."/>
            <person name="Gurgul A."/>
            <person name="Jasielczuk I."/>
            <person name="Pardyak L."/>
        </authorList>
    </citation>
    <scope>NUCLEOTIDE SEQUENCE</scope>
    <source>
        <strain evidence="2">X240</strain>
    </source>
</reference>
<dbReference type="Proteomes" id="UP000670463">
    <property type="component" value="Unassembled WGS sequence"/>
</dbReference>
<evidence type="ECO:0000313" key="2">
    <source>
        <dbReference type="EMBL" id="MBO8017310.1"/>
    </source>
</evidence>
<sequence length="103" mass="11483">MFKLDLTIYRNRNGIEVAPSGLIDLVGGPTGSVGNNILSCSEFSDLTFEFNSYQFISARNNKWDHSPPTFNPLDGTYRTDINRYNLGNVDIAGHQVALNPCER</sequence>
<dbReference type="GeneID" id="61144352"/>
<evidence type="ECO:0000313" key="3">
    <source>
        <dbReference type="Proteomes" id="UP000670463"/>
    </source>
</evidence>
<comment type="caution">
    <text evidence="2">The sequence shown here is derived from an EMBL/GenBank/DDBJ whole genome shotgun (WGS) entry which is preliminary data.</text>
</comment>
<dbReference type="RefSeq" id="WP_000475337.1">
    <property type="nucleotide sequence ID" value="NZ_CP043891.1"/>
</dbReference>
<feature type="domain" description="DUF1565" evidence="1">
    <location>
        <begin position="7"/>
        <end position="69"/>
    </location>
</feature>
<dbReference type="AlphaFoldDB" id="A0AAW4K1V0"/>
<proteinExistence type="predicted"/>